<evidence type="ECO:0000313" key="3">
    <source>
        <dbReference type="Proteomes" id="UP000002039"/>
    </source>
</evidence>
<proteinExistence type="predicted"/>
<dbReference type="RefSeq" id="XP_045282976.1">
    <property type="nucleotide sequence ID" value="XM_045427041.1"/>
</dbReference>
<sequence>MTEKSRPFPMLRWPSFYFPIENHPPTVISSTRSPVWQKTTREASGEWHRGEIDGGGEGHLGGLYSMSSRTPRPPVFSILRGRPPNTLSSMSDRAFHVWLRASSENPVGPSIHGGLEHLPRPVLPSIPEKRVSRRVSESRSPSRAPVPVGVCRLLAAGERFRIRFPGGTSAPEAAARQRVWGRDPPSEGPMRQTGSPSRVGARPCRGPSSENLSGGN</sequence>
<keyword evidence="3" id="KW-1185">Reference proteome</keyword>
<reference evidence="3" key="1">
    <citation type="journal article" date="2015" name="PLoS Genet.">
        <title>The dynamic genome and transcriptome of the human fungal pathogen Blastomyces and close relative Emmonsia.</title>
        <authorList>
            <person name="Munoz J.F."/>
            <person name="Gauthier G.M."/>
            <person name="Desjardins C.A."/>
            <person name="Gallo J.E."/>
            <person name="Holder J."/>
            <person name="Sullivan T.D."/>
            <person name="Marty A.J."/>
            <person name="Carmen J.C."/>
            <person name="Chen Z."/>
            <person name="Ding L."/>
            <person name="Gujja S."/>
            <person name="Magrini V."/>
            <person name="Misas E."/>
            <person name="Mitreva M."/>
            <person name="Priest M."/>
            <person name="Saif S."/>
            <person name="Whiston E.A."/>
            <person name="Young S."/>
            <person name="Zeng Q."/>
            <person name="Goldman W.E."/>
            <person name="Mardis E.R."/>
            <person name="Taylor J.W."/>
            <person name="McEwen J.G."/>
            <person name="Clay O.K."/>
            <person name="Klein B.S."/>
            <person name="Cuomo C.A."/>
        </authorList>
    </citation>
    <scope>NUCLEOTIDE SEQUENCE [LARGE SCALE GENOMIC DNA]</scope>
    <source>
        <strain evidence="3">ER-3 / ATCC MYA-2586</strain>
    </source>
</reference>
<evidence type="ECO:0000256" key="1">
    <source>
        <dbReference type="SAM" id="MobiDB-lite"/>
    </source>
</evidence>
<accession>A0ABX2W1I9</accession>
<feature type="region of interest" description="Disordered" evidence="1">
    <location>
        <begin position="164"/>
        <end position="216"/>
    </location>
</feature>
<protein>
    <submittedName>
        <fullName evidence="2">Uncharacterized protein</fullName>
    </submittedName>
</protein>
<organism evidence="2 3">
    <name type="scientific">Ajellomyces dermatitidis (strain ER-3 / ATCC MYA-2586)</name>
    <name type="common">Blastomyces dermatitidis</name>
    <dbReference type="NCBI Taxonomy" id="559297"/>
    <lineage>
        <taxon>Eukaryota</taxon>
        <taxon>Fungi</taxon>
        <taxon>Dikarya</taxon>
        <taxon>Ascomycota</taxon>
        <taxon>Pezizomycotina</taxon>
        <taxon>Eurotiomycetes</taxon>
        <taxon>Eurotiomycetidae</taxon>
        <taxon>Onygenales</taxon>
        <taxon>Ajellomycetaceae</taxon>
        <taxon>Blastomyces</taxon>
    </lineage>
</organism>
<dbReference type="Proteomes" id="UP000002039">
    <property type="component" value="Unassembled WGS sequence"/>
</dbReference>
<dbReference type="EMBL" id="EQ999989">
    <property type="protein sequence ID" value="OAT03249.1"/>
    <property type="molecule type" value="Genomic_DNA"/>
</dbReference>
<name>A0ABX2W1I9_AJEDR</name>
<feature type="compositionally biased region" description="Basic and acidic residues" evidence="1">
    <location>
        <begin position="41"/>
        <end position="52"/>
    </location>
</feature>
<evidence type="ECO:0000313" key="2">
    <source>
        <dbReference type="EMBL" id="OAT03249.1"/>
    </source>
</evidence>
<feature type="region of interest" description="Disordered" evidence="1">
    <location>
        <begin position="41"/>
        <end position="61"/>
    </location>
</feature>
<dbReference type="GeneID" id="69032909"/>
<gene>
    <name evidence="2" type="ORF">BDCG_18017</name>
</gene>